<evidence type="ECO:0000256" key="10">
    <source>
        <dbReference type="ARBA" id="ARBA00048540"/>
    </source>
</evidence>
<dbReference type="PANTHER" id="PTHR30040">
    <property type="entry name" value="THIAMINE BIOSYNTHESIS LIPOPROTEIN APBE"/>
    <property type="match status" value="1"/>
</dbReference>
<dbReference type="EMBL" id="RZUL01000007">
    <property type="protein sequence ID" value="RVT39416.1"/>
    <property type="molecule type" value="Genomic_DNA"/>
</dbReference>
<keyword evidence="6" id="KW-0479">Metal-binding</keyword>
<evidence type="ECO:0000313" key="11">
    <source>
        <dbReference type="EMBL" id="RVT39416.1"/>
    </source>
</evidence>
<accession>A0A437J418</accession>
<protein>
    <recommendedName>
        <fullName evidence="3">FAD:protein FMN transferase</fullName>
        <ecNumber evidence="2">2.7.1.180</ecNumber>
    </recommendedName>
    <alternativeName>
        <fullName evidence="9">Flavin transferase</fullName>
    </alternativeName>
</protein>
<organism evidence="11 12">
    <name type="scientific">Sphingobium algorifonticola</name>
    <dbReference type="NCBI Taxonomy" id="2008318"/>
    <lineage>
        <taxon>Bacteria</taxon>
        <taxon>Pseudomonadati</taxon>
        <taxon>Pseudomonadota</taxon>
        <taxon>Alphaproteobacteria</taxon>
        <taxon>Sphingomonadales</taxon>
        <taxon>Sphingomonadaceae</taxon>
        <taxon>Sphingobium</taxon>
    </lineage>
</organism>
<evidence type="ECO:0000256" key="9">
    <source>
        <dbReference type="ARBA" id="ARBA00031306"/>
    </source>
</evidence>
<dbReference type="PANTHER" id="PTHR30040:SF2">
    <property type="entry name" value="FAD:PROTEIN FMN TRANSFERASE"/>
    <property type="match status" value="1"/>
</dbReference>
<dbReference type="EC" id="2.7.1.180" evidence="2"/>
<dbReference type="GO" id="GO:0016740">
    <property type="term" value="F:transferase activity"/>
    <property type="evidence" value="ECO:0007669"/>
    <property type="project" value="UniProtKB-KW"/>
</dbReference>
<dbReference type="AlphaFoldDB" id="A0A437J418"/>
<evidence type="ECO:0000256" key="2">
    <source>
        <dbReference type="ARBA" id="ARBA00011955"/>
    </source>
</evidence>
<evidence type="ECO:0000256" key="4">
    <source>
        <dbReference type="ARBA" id="ARBA00022630"/>
    </source>
</evidence>
<sequence>MTEGHAECFVAMGTRVELHAFGPCDPQALRLARHEVERVDDALTIHRPSPTVTLNEALSVASGAAVDDPILLAALIETRVLMRMTDGLFDATVRQGAPRGAWDLDIARGRVEAEGPLAFDFGGMGKGLALDAAAASLRAGGVQSGLLSAGESSILAIGQHPLGGPWPIGVPHPFAPGTFLAELDLVDEALSVSATVDAAAPCRQPTLRSDNGAPVTAPLTAVAVAAQGARAEGLSTALLAASPEERDRLAQRHSGRMLCFRYEGRDAITLAITGELACNV</sequence>
<comment type="catalytic activity">
    <reaction evidence="10">
        <text>L-threonyl-[protein] + FAD = FMN-L-threonyl-[protein] + AMP + H(+)</text>
        <dbReference type="Rhea" id="RHEA:36847"/>
        <dbReference type="Rhea" id="RHEA-COMP:11060"/>
        <dbReference type="Rhea" id="RHEA-COMP:11061"/>
        <dbReference type="ChEBI" id="CHEBI:15378"/>
        <dbReference type="ChEBI" id="CHEBI:30013"/>
        <dbReference type="ChEBI" id="CHEBI:57692"/>
        <dbReference type="ChEBI" id="CHEBI:74257"/>
        <dbReference type="ChEBI" id="CHEBI:456215"/>
        <dbReference type="EC" id="2.7.1.180"/>
    </reaction>
</comment>
<evidence type="ECO:0000256" key="8">
    <source>
        <dbReference type="ARBA" id="ARBA00022842"/>
    </source>
</evidence>
<dbReference type="GO" id="GO:0046872">
    <property type="term" value="F:metal ion binding"/>
    <property type="evidence" value="ECO:0007669"/>
    <property type="project" value="UniProtKB-KW"/>
</dbReference>
<evidence type="ECO:0000256" key="1">
    <source>
        <dbReference type="ARBA" id="ARBA00001946"/>
    </source>
</evidence>
<keyword evidence="12" id="KW-1185">Reference proteome</keyword>
<dbReference type="Gene3D" id="3.10.520.10">
    <property type="entry name" value="ApbE-like domains"/>
    <property type="match status" value="1"/>
</dbReference>
<keyword evidence="7" id="KW-0274">FAD</keyword>
<dbReference type="Pfam" id="PF02424">
    <property type="entry name" value="ApbE"/>
    <property type="match status" value="1"/>
</dbReference>
<evidence type="ECO:0000256" key="6">
    <source>
        <dbReference type="ARBA" id="ARBA00022723"/>
    </source>
</evidence>
<name>A0A437J418_9SPHN</name>
<keyword evidence="5 11" id="KW-0808">Transferase</keyword>
<comment type="caution">
    <text evidence="11">The sequence shown here is derived from an EMBL/GenBank/DDBJ whole genome shotgun (WGS) entry which is preliminary data.</text>
</comment>
<evidence type="ECO:0000256" key="3">
    <source>
        <dbReference type="ARBA" id="ARBA00016337"/>
    </source>
</evidence>
<reference evidence="11 12" key="1">
    <citation type="submission" date="2019-01" db="EMBL/GenBank/DDBJ databases">
        <authorList>
            <person name="Chen W.-M."/>
        </authorList>
    </citation>
    <scope>NUCLEOTIDE SEQUENCE [LARGE SCALE GENOMIC DNA]</scope>
    <source>
        <strain evidence="11 12">TLA-22</strain>
    </source>
</reference>
<proteinExistence type="predicted"/>
<keyword evidence="8" id="KW-0460">Magnesium</keyword>
<dbReference type="Proteomes" id="UP000282977">
    <property type="component" value="Unassembled WGS sequence"/>
</dbReference>
<gene>
    <name evidence="11" type="ORF">ENE74_15325</name>
</gene>
<comment type="cofactor">
    <cofactor evidence="1">
        <name>Mg(2+)</name>
        <dbReference type="ChEBI" id="CHEBI:18420"/>
    </cofactor>
</comment>
<dbReference type="InterPro" id="IPR024932">
    <property type="entry name" value="ApbE"/>
</dbReference>
<evidence type="ECO:0000313" key="12">
    <source>
        <dbReference type="Proteomes" id="UP000282977"/>
    </source>
</evidence>
<dbReference type="OrthoDB" id="9778595at2"/>
<keyword evidence="4" id="KW-0285">Flavoprotein</keyword>
<evidence type="ECO:0000256" key="5">
    <source>
        <dbReference type="ARBA" id="ARBA00022679"/>
    </source>
</evidence>
<dbReference type="SUPFAM" id="SSF143631">
    <property type="entry name" value="ApbE-like"/>
    <property type="match status" value="1"/>
</dbReference>
<dbReference type="InterPro" id="IPR003374">
    <property type="entry name" value="ApbE-like_sf"/>
</dbReference>
<dbReference type="RefSeq" id="WP_127691779.1">
    <property type="nucleotide sequence ID" value="NZ_RZUL01000007.1"/>
</dbReference>
<evidence type="ECO:0000256" key="7">
    <source>
        <dbReference type="ARBA" id="ARBA00022827"/>
    </source>
</evidence>